<proteinExistence type="predicted"/>
<dbReference type="Proteomes" id="UP000015531">
    <property type="component" value="Unassembled WGS sequence"/>
</dbReference>
<protein>
    <submittedName>
        <fullName evidence="1">Uncharacterized protein</fullName>
    </submittedName>
</protein>
<comment type="caution">
    <text evidence="1">The sequence shown here is derived from an EMBL/GenBank/DDBJ whole genome shotgun (WGS) entry which is preliminary data.</text>
</comment>
<name>T0HJ56_9SPHN</name>
<accession>T0HJ56</accession>
<dbReference type="EMBL" id="ATDP01000098">
    <property type="protein sequence ID" value="EQB13072.1"/>
    <property type="molecule type" value="Genomic_DNA"/>
</dbReference>
<sequence>MNDTLNPFALSLSKGCTFLREGQGFDKLSPNGFSLEQIA</sequence>
<evidence type="ECO:0000313" key="2">
    <source>
        <dbReference type="Proteomes" id="UP000015531"/>
    </source>
</evidence>
<organism evidence="1 2">
    <name type="scientific">Sphingobium lactosutens DS20</name>
    <dbReference type="NCBI Taxonomy" id="1331060"/>
    <lineage>
        <taxon>Bacteria</taxon>
        <taxon>Pseudomonadati</taxon>
        <taxon>Pseudomonadota</taxon>
        <taxon>Alphaproteobacteria</taxon>
        <taxon>Sphingomonadales</taxon>
        <taxon>Sphingomonadaceae</taxon>
        <taxon>Sphingobium</taxon>
    </lineage>
</organism>
<reference evidence="1 2" key="1">
    <citation type="journal article" date="2013" name="Genome Announc.">
        <title>Draft Genome Sequence of Sphingobium lactosutens Strain DS20T, Isolated from a Hexachlorocyclohexane Dumpsite.</title>
        <authorList>
            <person name="Kumar R."/>
            <person name="Dwivedi V."/>
            <person name="Negi V."/>
            <person name="Khurana J.P."/>
            <person name="Lal R."/>
        </authorList>
    </citation>
    <scope>NUCLEOTIDE SEQUENCE [LARGE SCALE GENOMIC DNA]</scope>
    <source>
        <strain evidence="1 2">DS20</strain>
    </source>
</reference>
<gene>
    <name evidence="1" type="ORF">RLDS_17280</name>
</gene>
<dbReference type="AlphaFoldDB" id="T0HJ56"/>
<keyword evidence="2" id="KW-1185">Reference proteome</keyword>
<evidence type="ECO:0000313" key="1">
    <source>
        <dbReference type="EMBL" id="EQB13072.1"/>
    </source>
</evidence>